<dbReference type="GO" id="GO:0003886">
    <property type="term" value="F:DNA (cytosine-5-)-methyltransferase activity"/>
    <property type="evidence" value="ECO:0007669"/>
    <property type="project" value="UniProtKB-EC"/>
</dbReference>
<dbReference type="GO" id="GO:0044027">
    <property type="term" value="P:negative regulation of gene expression via chromosomal CpG island methylation"/>
    <property type="evidence" value="ECO:0007669"/>
    <property type="project" value="TreeGrafter"/>
</dbReference>
<gene>
    <name evidence="8" type="ORF">DVR09_14795</name>
</gene>
<accession>A0A345YIH1</accession>
<proteinExistence type="inferred from homology"/>
<dbReference type="Gene3D" id="3.90.120.10">
    <property type="entry name" value="DNA Methylase, subunit A, domain 2"/>
    <property type="match status" value="1"/>
</dbReference>
<dbReference type="Gene3D" id="3.40.50.150">
    <property type="entry name" value="Vaccinia Virus protein VP39"/>
    <property type="match status" value="1"/>
</dbReference>
<evidence type="ECO:0000256" key="7">
    <source>
        <dbReference type="PROSITE-ProRule" id="PRU01016"/>
    </source>
</evidence>
<evidence type="ECO:0000256" key="6">
    <source>
        <dbReference type="ARBA" id="ARBA00047422"/>
    </source>
</evidence>
<protein>
    <recommendedName>
        <fullName evidence="1">DNA (cytosine-5-)-methyltransferase</fullName>
        <ecNumber evidence="1">2.1.1.37</ecNumber>
    </recommendedName>
</protein>
<dbReference type="PANTHER" id="PTHR10629:SF52">
    <property type="entry name" value="DNA (CYTOSINE-5)-METHYLTRANSFERASE 1"/>
    <property type="match status" value="1"/>
</dbReference>
<dbReference type="AlphaFoldDB" id="A0A345YIH1"/>
<dbReference type="GO" id="GO:0009307">
    <property type="term" value="P:DNA restriction-modification system"/>
    <property type="evidence" value="ECO:0007669"/>
    <property type="project" value="UniProtKB-KW"/>
</dbReference>
<keyword evidence="3 7" id="KW-0808">Transferase</keyword>
<dbReference type="SUPFAM" id="SSF53335">
    <property type="entry name" value="S-adenosyl-L-methionine-dependent methyltransferases"/>
    <property type="match status" value="1"/>
</dbReference>
<evidence type="ECO:0000256" key="4">
    <source>
        <dbReference type="ARBA" id="ARBA00022691"/>
    </source>
</evidence>
<keyword evidence="4 7" id="KW-0949">S-adenosyl-L-methionine</keyword>
<feature type="active site" evidence="7">
    <location>
        <position position="148"/>
    </location>
</feature>
<organism evidence="8 9">
    <name type="scientific">Erythrobacter aureus</name>
    <dbReference type="NCBI Taxonomy" id="2182384"/>
    <lineage>
        <taxon>Bacteria</taxon>
        <taxon>Pseudomonadati</taxon>
        <taxon>Pseudomonadota</taxon>
        <taxon>Alphaproteobacteria</taxon>
        <taxon>Sphingomonadales</taxon>
        <taxon>Erythrobacteraceae</taxon>
        <taxon>Erythrobacter/Porphyrobacter group</taxon>
        <taxon>Erythrobacter</taxon>
    </lineage>
</organism>
<dbReference type="InterPro" id="IPR001525">
    <property type="entry name" value="C5_MeTfrase"/>
</dbReference>
<comment type="similarity">
    <text evidence="7">Belongs to the class I-like SAM-binding methyltransferase superfamily. C5-methyltransferase family.</text>
</comment>
<name>A0A345YIH1_9SPHN</name>
<reference evidence="8 9" key="1">
    <citation type="submission" date="2018-07" db="EMBL/GenBank/DDBJ databases">
        <title>Genome sequence of Erythrobacter strain YH-07, an antagonistic bacterium isolated from Yellow Sea.</title>
        <authorList>
            <person name="Tang T."/>
            <person name="Liu Q."/>
            <person name="Sun X."/>
        </authorList>
    </citation>
    <scope>NUCLEOTIDE SEQUENCE [LARGE SCALE GENOMIC DNA]</scope>
    <source>
        <strain evidence="8 9">YH-07</strain>
        <plasmid evidence="8 9">unnamed</plasmid>
    </source>
</reference>
<dbReference type="EMBL" id="CP031358">
    <property type="protein sequence ID" value="AXK43723.1"/>
    <property type="molecule type" value="Genomic_DNA"/>
</dbReference>
<evidence type="ECO:0000256" key="5">
    <source>
        <dbReference type="ARBA" id="ARBA00022747"/>
    </source>
</evidence>
<dbReference type="GO" id="GO:0003677">
    <property type="term" value="F:DNA binding"/>
    <property type="evidence" value="ECO:0007669"/>
    <property type="project" value="TreeGrafter"/>
</dbReference>
<geneLocation type="plasmid" evidence="8 9">
    <name>unnamed</name>
</geneLocation>
<dbReference type="Proteomes" id="UP000254508">
    <property type="component" value="Plasmid unnamed"/>
</dbReference>
<dbReference type="PANTHER" id="PTHR10629">
    <property type="entry name" value="CYTOSINE-SPECIFIC METHYLTRANSFERASE"/>
    <property type="match status" value="1"/>
</dbReference>
<dbReference type="REBASE" id="265506">
    <property type="entry name" value="M2.EspYH07ORF14790P"/>
</dbReference>
<dbReference type="KEGG" id="err:DVR09_14795"/>
<keyword evidence="2 7" id="KW-0489">Methyltransferase</keyword>
<keyword evidence="9" id="KW-1185">Reference proteome</keyword>
<evidence type="ECO:0000313" key="9">
    <source>
        <dbReference type="Proteomes" id="UP000254508"/>
    </source>
</evidence>
<dbReference type="PRINTS" id="PR00105">
    <property type="entry name" value="C5METTRFRASE"/>
</dbReference>
<sequence>MKLDDRNMSLFPHEDLRPVGPTYGEKKIVRSNLATSKLPESSTGLDLVEQMANGPVEIYDLPDSPYHLEEEEITVDLFCGAGGTSEGIRQALLESPAFAVNHNPDAIGVHDINHPETVHLESDVFAADPELHIETGKSIGLLTASPSCVHFSTARGGKPLDREIRDQAWVVCNWCEHPNPRFNPRVVIVENVREFLTWAPLTAENKIDKRYIDKDGLGSTFKEWRSRLVEAGYTVEYKVLNAADYGVPTKRHRLMIVARRDGLPIRFPKATHGPRNSPAVLAGELLPYAPAADCIDFTIQCNPIFMYPEDAKKARCNRPLADNTLKRIAAGIERHVLEAEKPHIVSFGGDDAPEKEGAAGSETATRLSLVNPLITPLTHSGPGRYYLMDSQLPTITCARRGELALVSPVCAAVPIALAQPNETNITVRAASNDTADAPVAPEGFQITAPAIDVDIADEHAVSAPASPGATFKVPTIVRVAHGSVCKKGKKRGRGDHDICEPLPTQSTSNEFAIVEPFMVTTGYGERRGQAPRIHSVHDPITTLVAGGAKLALVQASMKDAHAPEANDNVEPDPAITGPSVIRPIVAAHMAQHNSGNIGHSVDDPMSTMTTKVCHQNLVTSHLLTLRQNTFGQSMDEPIPTFTAAGSHHGEVRASFVQYFSDAAEELGDVHAVPEGELGLTEEQRFEAWWIARFLEQYGTKEPRSPRLAHLDGPRPSAIGRPGAILWTIQMRMLAPKEAYAASSFPKDYQFEKTADGRKTTKATQLALVGNAVPPGLAYAICSANLKPRRSLLPKTAKALAVAA</sequence>
<dbReference type="Pfam" id="PF00145">
    <property type="entry name" value="DNA_methylase"/>
    <property type="match status" value="1"/>
</dbReference>
<dbReference type="GO" id="GO:0032259">
    <property type="term" value="P:methylation"/>
    <property type="evidence" value="ECO:0007669"/>
    <property type="project" value="UniProtKB-KW"/>
</dbReference>
<evidence type="ECO:0000256" key="3">
    <source>
        <dbReference type="ARBA" id="ARBA00022679"/>
    </source>
</evidence>
<evidence type="ECO:0000256" key="1">
    <source>
        <dbReference type="ARBA" id="ARBA00011975"/>
    </source>
</evidence>
<comment type="catalytic activity">
    <reaction evidence="6">
        <text>a 2'-deoxycytidine in DNA + S-adenosyl-L-methionine = a 5-methyl-2'-deoxycytidine in DNA + S-adenosyl-L-homocysteine + H(+)</text>
        <dbReference type="Rhea" id="RHEA:13681"/>
        <dbReference type="Rhea" id="RHEA-COMP:11369"/>
        <dbReference type="Rhea" id="RHEA-COMP:11370"/>
        <dbReference type="ChEBI" id="CHEBI:15378"/>
        <dbReference type="ChEBI" id="CHEBI:57856"/>
        <dbReference type="ChEBI" id="CHEBI:59789"/>
        <dbReference type="ChEBI" id="CHEBI:85452"/>
        <dbReference type="ChEBI" id="CHEBI:85454"/>
        <dbReference type="EC" id="2.1.1.37"/>
    </reaction>
</comment>
<keyword evidence="5" id="KW-0680">Restriction system</keyword>
<dbReference type="EC" id="2.1.1.37" evidence="1"/>
<dbReference type="OrthoDB" id="9813719at2"/>
<dbReference type="PROSITE" id="PS51679">
    <property type="entry name" value="SAM_MT_C5"/>
    <property type="match status" value="1"/>
</dbReference>
<evidence type="ECO:0000256" key="2">
    <source>
        <dbReference type="ARBA" id="ARBA00022603"/>
    </source>
</evidence>
<dbReference type="InterPro" id="IPR050390">
    <property type="entry name" value="C5-Methyltransferase"/>
</dbReference>
<keyword evidence="8" id="KW-0614">Plasmid</keyword>
<dbReference type="InterPro" id="IPR029063">
    <property type="entry name" value="SAM-dependent_MTases_sf"/>
</dbReference>
<evidence type="ECO:0000313" key="8">
    <source>
        <dbReference type="EMBL" id="AXK43723.1"/>
    </source>
</evidence>